<dbReference type="Gene3D" id="3.40.50.2300">
    <property type="match status" value="1"/>
</dbReference>
<dbReference type="PANTHER" id="PTHR37299">
    <property type="entry name" value="TRANSCRIPTIONAL REGULATOR-RELATED"/>
    <property type="match status" value="1"/>
</dbReference>
<dbReference type="PANTHER" id="PTHR37299:SF1">
    <property type="entry name" value="STAGE 0 SPORULATION PROTEIN A HOMOLOG"/>
    <property type="match status" value="1"/>
</dbReference>
<proteinExistence type="predicted"/>
<dbReference type="Pfam" id="PF00072">
    <property type="entry name" value="Response_reg"/>
    <property type="match status" value="1"/>
</dbReference>
<feature type="domain" description="Response regulatory" evidence="3">
    <location>
        <begin position="3"/>
        <end position="115"/>
    </location>
</feature>
<accession>A0AAU8BP25</accession>
<dbReference type="AlphaFoldDB" id="A0AAU8BP25"/>
<evidence type="ECO:0000313" key="5">
    <source>
        <dbReference type="EMBL" id="XCD17711.1"/>
    </source>
</evidence>
<dbReference type="Gene3D" id="2.40.50.1020">
    <property type="entry name" value="LytTr DNA-binding domain"/>
    <property type="match status" value="1"/>
</dbReference>
<dbReference type="EMBL" id="CP115921">
    <property type="protein sequence ID" value="XCD17711.1"/>
    <property type="molecule type" value="Genomic_DNA"/>
</dbReference>
<protein>
    <submittedName>
        <fullName evidence="5">LytR/AlgR family response regulator transcription factor</fullName>
    </submittedName>
</protein>
<dbReference type="SUPFAM" id="SSF52172">
    <property type="entry name" value="CheY-like"/>
    <property type="match status" value="1"/>
</dbReference>
<dbReference type="RefSeq" id="WP_353498890.1">
    <property type="nucleotide sequence ID" value="NZ_CP115921.1"/>
</dbReference>
<evidence type="ECO:0000259" key="4">
    <source>
        <dbReference type="PROSITE" id="PS50930"/>
    </source>
</evidence>
<dbReference type="InterPro" id="IPR001789">
    <property type="entry name" value="Sig_transdc_resp-reg_receiver"/>
</dbReference>
<dbReference type="SMART" id="SM00850">
    <property type="entry name" value="LytTR"/>
    <property type="match status" value="1"/>
</dbReference>
<dbReference type="InterPro" id="IPR046947">
    <property type="entry name" value="LytR-like"/>
</dbReference>
<dbReference type="KEGG" id="vck:PG915_20675"/>
<organism evidence="5">
    <name type="scientific">Vibrio chaetopteri</name>
    <dbReference type="NCBI Taxonomy" id="3016528"/>
    <lineage>
        <taxon>Bacteria</taxon>
        <taxon>Pseudomonadati</taxon>
        <taxon>Pseudomonadota</taxon>
        <taxon>Gammaproteobacteria</taxon>
        <taxon>Vibrionales</taxon>
        <taxon>Vibrionaceae</taxon>
        <taxon>Vibrio</taxon>
    </lineage>
</organism>
<dbReference type="GO" id="GO:0000156">
    <property type="term" value="F:phosphorelay response regulator activity"/>
    <property type="evidence" value="ECO:0007669"/>
    <property type="project" value="InterPro"/>
</dbReference>
<gene>
    <name evidence="5" type="ORF">PG915_20675</name>
</gene>
<dbReference type="GO" id="GO:0003677">
    <property type="term" value="F:DNA binding"/>
    <property type="evidence" value="ECO:0007669"/>
    <property type="project" value="InterPro"/>
</dbReference>
<dbReference type="InterPro" id="IPR007492">
    <property type="entry name" value="LytTR_DNA-bd_dom"/>
</dbReference>
<feature type="modified residue" description="4-aspartylphosphate" evidence="2">
    <location>
        <position position="54"/>
    </location>
</feature>
<sequence>MYRVLLIDDEPAATQALARSLAAFEEIDVVGSYNDPQKGIEAICQQTPDIVFMDIEMPGLDGFMVAKATEHVPYHLVYVTAYSEHALSAFETKVVDYLLKPVRQTRLERCLEKIKALPPLVSPSLELEILVHDGKTTYRLTENDISYIESIGRYQQVNLTASGQRKFQLQTIVTEETMTNFEKELSTEQFLRVHRSFIVNVGLITQVQREARNTLLSLSGVSQAIPVARAKVAVVNEYLK</sequence>
<evidence type="ECO:0000259" key="3">
    <source>
        <dbReference type="PROSITE" id="PS50110"/>
    </source>
</evidence>
<dbReference type="PROSITE" id="PS50930">
    <property type="entry name" value="HTH_LYTTR"/>
    <property type="match status" value="1"/>
</dbReference>
<dbReference type="PROSITE" id="PS50110">
    <property type="entry name" value="RESPONSE_REGULATORY"/>
    <property type="match status" value="1"/>
</dbReference>
<keyword evidence="2" id="KW-0597">Phosphoprotein</keyword>
<reference evidence="5" key="1">
    <citation type="submission" date="2023-01" db="EMBL/GenBank/DDBJ databases">
        <title>Vibrio sp. CB1-14 genome sequencing.</title>
        <authorList>
            <person name="Otstavnykh N."/>
            <person name="Isaeva M."/>
            <person name="Meleshko D."/>
        </authorList>
    </citation>
    <scope>NUCLEOTIDE SEQUENCE</scope>
    <source>
        <strain evidence="5">CB1-14</strain>
    </source>
</reference>
<dbReference type="Pfam" id="PF04397">
    <property type="entry name" value="LytTR"/>
    <property type="match status" value="1"/>
</dbReference>
<evidence type="ECO:0000256" key="2">
    <source>
        <dbReference type="PROSITE-ProRule" id="PRU00169"/>
    </source>
</evidence>
<dbReference type="InterPro" id="IPR011006">
    <property type="entry name" value="CheY-like_superfamily"/>
</dbReference>
<dbReference type="SMART" id="SM00448">
    <property type="entry name" value="REC"/>
    <property type="match status" value="1"/>
</dbReference>
<keyword evidence="1" id="KW-0902">Two-component regulatory system</keyword>
<feature type="domain" description="HTH LytTR-type" evidence="4">
    <location>
        <begin position="170"/>
        <end position="240"/>
    </location>
</feature>
<name>A0AAU8BP25_9VIBR</name>
<evidence type="ECO:0000256" key="1">
    <source>
        <dbReference type="ARBA" id="ARBA00023012"/>
    </source>
</evidence>